<dbReference type="InterPro" id="IPR046703">
    <property type="entry name" value="DUF6776"/>
</dbReference>
<keyword evidence="2" id="KW-0812">Transmembrane</keyword>
<keyword evidence="1" id="KW-0175">Coiled coil</keyword>
<protein>
    <recommendedName>
        <fullName evidence="5">Inner membrane protein</fullName>
    </recommendedName>
</protein>
<sequence length="234" mass="25944">MGMFGRSQRAVFKPSVYQPGKRTRRMPRWLVLLLVGIGLGAGGVLFLQANYGPPRLTAEQSEQLQSELNTANLDRQRLRTQLAEAVAQRDANQATRDQASADLEQARARIQALNQEFKIFQDAIPPDPRGTDIGVRSGSFSRDPGKLNYQVLLMRESSDGPAFKGTLNLAVTGVYRNGRSGTIELDPIDVSLGRYQVAQGAAEVPENFTPRSVRIQVLDPSGRQQAMRIYYVRN</sequence>
<evidence type="ECO:0000256" key="1">
    <source>
        <dbReference type="SAM" id="Coils"/>
    </source>
</evidence>
<evidence type="ECO:0008006" key="5">
    <source>
        <dbReference type="Google" id="ProtNLM"/>
    </source>
</evidence>
<feature type="transmembrane region" description="Helical" evidence="2">
    <location>
        <begin position="29"/>
        <end position="47"/>
    </location>
</feature>
<proteinExistence type="predicted"/>
<gene>
    <name evidence="3" type="ordered locus">Bpet0757</name>
</gene>
<name>A9I5D6_BORPD</name>
<dbReference type="AlphaFoldDB" id="A9I5D6"/>
<accession>A9I5D6</accession>
<evidence type="ECO:0000313" key="3">
    <source>
        <dbReference type="EMBL" id="CAP41089.1"/>
    </source>
</evidence>
<feature type="coiled-coil region" evidence="1">
    <location>
        <begin position="61"/>
        <end position="123"/>
    </location>
</feature>
<evidence type="ECO:0000256" key="2">
    <source>
        <dbReference type="SAM" id="Phobius"/>
    </source>
</evidence>
<dbReference type="eggNOG" id="COG4372">
    <property type="taxonomic scope" value="Bacteria"/>
</dbReference>
<keyword evidence="4" id="KW-1185">Reference proteome</keyword>
<keyword evidence="2" id="KW-1133">Transmembrane helix</keyword>
<dbReference type="EMBL" id="AM902716">
    <property type="protein sequence ID" value="CAP41089.1"/>
    <property type="molecule type" value="Genomic_DNA"/>
</dbReference>
<keyword evidence="2" id="KW-0472">Membrane</keyword>
<dbReference type="STRING" id="94624.Bpet0757"/>
<organism evidence="3 4">
    <name type="scientific">Bordetella petrii (strain ATCC BAA-461 / DSM 12804 / CCUG 43448 / CIP 107267 / Se-1111R)</name>
    <dbReference type="NCBI Taxonomy" id="340100"/>
    <lineage>
        <taxon>Bacteria</taxon>
        <taxon>Pseudomonadati</taxon>
        <taxon>Pseudomonadota</taxon>
        <taxon>Betaproteobacteria</taxon>
        <taxon>Burkholderiales</taxon>
        <taxon>Alcaligenaceae</taxon>
        <taxon>Bordetella</taxon>
    </lineage>
</organism>
<dbReference type="KEGG" id="bpt:Bpet0757"/>
<dbReference type="Proteomes" id="UP000001225">
    <property type="component" value="Chromosome"/>
</dbReference>
<reference evidence="3 4" key="1">
    <citation type="journal article" date="2008" name="BMC Genomics">
        <title>The missing link: Bordetella petrii is endowed with both the metabolic versatility of environmental bacteria and virulence traits of pathogenic Bordetellae.</title>
        <authorList>
            <person name="Gross R."/>
            <person name="Guzman C.A."/>
            <person name="Sebaihia M."/>
            <person name="Martins Dos Santos V.A."/>
            <person name="Pieper D.H."/>
            <person name="Koebnik R."/>
            <person name="Lechner M."/>
            <person name="Bartels D."/>
            <person name="Buhrmester J."/>
            <person name="Choudhuri J.V."/>
            <person name="Ebensen T."/>
            <person name="Gaigalat L."/>
            <person name="Herrmann S."/>
            <person name="Khachane A.N."/>
            <person name="Larisch C."/>
            <person name="Link S."/>
            <person name="Linke B."/>
            <person name="Meyer F."/>
            <person name="Mormann S."/>
            <person name="Nakunst D."/>
            <person name="Rueckert C."/>
            <person name="Schneiker-Bekel S."/>
            <person name="Schulze K."/>
            <person name="Vorhoelter F.J."/>
            <person name="Yevsa T."/>
            <person name="Engle J.T."/>
            <person name="Goldman W.E."/>
            <person name="Puehler A."/>
            <person name="Goebel U.B."/>
            <person name="Goesmann A."/>
            <person name="Bloecker H."/>
            <person name="Kaiser O."/>
            <person name="Martinez-Arias R."/>
        </authorList>
    </citation>
    <scope>NUCLEOTIDE SEQUENCE [LARGE SCALE GENOMIC DNA]</scope>
    <source>
        <strain evidence="4">ATCC BAA-461 / DSM 12804 / CCUG 43448 / CIP 107267 / Se-1111R</strain>
    </source>
</reference>
<dbReference type="Pfam" id="PF20567">
    <property type="entry name" value="DUF6776"/>
    <property type="match status" value="1"/>
</dbReference>
<evidence type="ECO:0000313" key="4">
    <source>
        <dbReference type="Proteomes" id="UP000001225"/>
    </source>
</evidence>